<evidence type="ECO:0000256" key="1">
    <source>
        <dbReference type="SAM" id="MobiDB-lite"/>
    </source>
</evidence>
<gene>
    <name evidence="2" type="ORF">BV898_18505</name>
</gene>
<evidence type="ECO:0000313" key="3">
    <source>
        <dbReference type="Proteomes" id="UP000192578"/>
    </source>
</evidence>
<feature type="region of interest" description="Disordered" evidence="1">
    <location>
        <begin position="1"/>
        <end position="21"/>
    </location>
</feature>
<accession>A0A9X6NPA3</accession>
<comment type="caution">
    <text evidence="2">The sequence shown here is derived from an EMBL/GenBank/DDBJ whole genome shotgun (WGS) entry which is preliminary data.</text>
</comment>
<reference evidence="3" key="1">
    <citation type="submission" date="2017-01" db="EMBL/GenBank/DDBJ databases">
        <title>Comparative genomics of anhydrobiosis in the tardigrade Hypsibius dujardini.</title>
        <authorList>
            <person name="Yoshida Y."/>
            <person name="Koutsovoulos G."/>
            <person name="Laetsch D."/>
            <person name="Stevens L."/>
            <person name="Kumar S."/>
            <person name="Horikawa D."/>
            <person name="Ishino K."/>
            <person name="Komine S."/>
            <person name="Tomita M."/>
            <person name="Blaxter M."/>
            <person name="Arakawa K."/>
        </authorList>
    </citation>
    <scope>NUCLEOTIDE SEQUENCE [LARGE SCALE GENOMIC DNA]</scope>
    <source>
        <strain evidence="3">Z151</strain>
    </source>
</reference>
<dbReference type="InterPro" id="IPR036397">
    <property type="entry name" value="RNaseH_sf"/>
</dbReference>
<dbReference type="Gene3D" id="3.30.420.10">
    <property type="entry name" value="Ribonuclease H-like superfamily/Ribonuclease H"/>
    <property type="match status" value="1"/>
</dbReference>
<proteinExistence type="predicted"/>
<sequence>MEHQMLQKNQAQSHPETQRKRRKCAMNLRKTIRMSDVPNMLFLNECYICVGKYFNHQNERCYGYSLETIGNGKKFKQFPKTALCAMVFGAVSFSGRSPLVVLKSGFSLNQHTYKNSCLKPMLEDLPYGTVQAFLKEKMPCFIPNADIPPHSSDLNPFEYCVWSLLKERINKHGLISSFDRLAKILRDEWKAISQQVIQDSISFWMSRVRKVEKARGSHIE</sequence>
<keyword evidence="3" id="KW-1185">Reference proteome</keyword>
<dbReference type="GO" id="GO:0003676">
    <property type="term" value="F:nucleic acid binding"/>
    <property type="evidence" value="ECO:0007669"/>
    <property type="project" value="InterPro"/>
</dbReference>
<protein>
    <recommendedName>
        <fullName evidence="4">Tc1-like transposase DDE domain-containing protein</fullName>
    </recommendedName>
</protein>
<feature type="compositionally biased region" description="Polar residues" evidence="1">
    <location>
        <begin position="1"/>
        <end position="15"/>
    </location>
</feature>
<dbReference type="AlphaFoldDB" id="A0A9X6NPA3"/>
<name>A0A9X6NPA3_HYPEX</name>
<dbReference type="Proteomes" id="UP000192578">
    <property type="component" value="Unassembled WGS sequence"/>
</dbReference>
<evidence type="ECO:0000313" key="2">
    <source>
        <dbReference type="EMBL" id="OWA54086.1"/>
    </source>
</evidence>
<evidence type="ECO:0008006" key="4">
    <source>
        <dbReference type="Google" id="ProtNLM"/>
    </source>
</evidence>
<organism evidence="2 3">
    <name type="scientific">Hypsibius exemplaris</name>
    <name type="common">Freshwater tardigrade</name>
    <dbReference type="NCBI Taxonomy" id="2072580"/>
    <lineage>
        <taxon>Eukaryota</taxon>
        <taxon>Metazoa</taxon>
        <taxon>Ecdysozoa</taxon>
        <taxon>Tardigrada</taxon>
        <taxon>Eutardigrada</taxon>
        <taxon>Parachela</taxon>
        <taxon>Hypsibioidea</taxon>
        <taxon>Hypsibiidae</taxon>
        <taxon>Hypsibius</taxon>
    </lineage>
</organism>
<dbReference type="EMBL" id="MTYJ01000370">
    <property type="protein sequence ID" value="OWA54086.1"/>
    <property type="molecule type" value="Genomic_DNA"/>
</dbReference>
<dbReference type="OrthoDB" id="7951431at2759"/>